<dbReference type="GeneID" id="9798464"/>
<dbReference type="GO" id="GO:0003924">
    <property type="term" value="F:GTPase activity"/>
    <property type="evidence" value="ECO:0007669"/>
    <property type="project" value="InterPro"/>
</dbReference>
<keyword evidence="1" id="KW-0547">Nucleotide-binding</keyword>
<feature type="domain" description="GB1/RHD3-type G" evidence="4">
    <location>
        <begin position="69"/>
        <end position="190"/>
    </location>
</feature>
<dbReference type="InterPro" id="IPR027417">
    <property type="entry name" value="P-loop_NTPase"/>
</dbReference>
<accession>A0A6A5GU36</accession>
<evidence type="ECO:0000259" key="4">
    <source>
        <dbReference type="PROSITE" id="PS51715"/>
    </source>
</evidence>
<protein>
    <recommendedName>
        <fullName evidence="4">GB1/RHD3-type G domain-containing protein</fullName>
    </recommendedName>
</protein>
<proteinExistence type="inferred from homology"/>
<evidence type="ECO:0000313" key="6">
    <source>
        <dbReference type="Proteomes" id="UP000483820"/>
    </source>
</evidence>
<gene>
    <name evidence="5" type="ORF">GCK72_015450</name>
</gene>
<dbReference type="AlphaFoldDB" id="A0A6A5GU36"/>
<comment type="similarity">
    <text evidence="3">Belongs to the TRAFAC class dynamin-like GTPase superfamily. GB1/RHD3 GTPase family.</text>
</comment>
<dbReference type="SUPFAM" id="SSF52540">
    <property type="entry name" value="P-loop containing nucleoside triphosphate hydrolases"/>
    <property type="match status" value="1"/>
</dbReference>
<dbReference type="RefSeq" id="XP_053585649.1">
    <property type="nucleotide sequence ID" value="XM_053730877.1"/>
</dbReference>
<evidence type="ECO:0000313" key="5">
    <source>
        <dbReference type="EMBL" id="KAF1758990.1"/>
    </source>
</evidence>
<dbReference type="InterPro" id="IPR030386">
    <property type="entry name" value="G_GB1_RHD3_dom"/>
</dbReference>
<evidence type="ECO:0000256" key="3">
    <source>
        <dbReference type="PROSITE-ProRule" id="PRU01052"/>
    </source>
</evidence>
<dbReference type="Gene3D" id="3.40.50.300">
    <property type="entry name" value="P-loop containing nucleotide triphosphate hydrolases"/>
    <property type="match status" value="1"/>
</dbReference>
<organism evidence="5 6">
    <name type="scientific">Caenorhabditis remanei</name>
    <name type="common">Caenorhabditis vulgaris</name>
    <dbReference type="NCBI Taxonomy" id="31234"/>
    <lineage>
        <taxon>Eukaryota</taxon>
        <taxon>Metazoa</taxon>
        <taxon>Ecdysozoa</taxon>
        <taxon>Nematoda</taxon>
        <taxon>Chromadorea</taxon>
        <taxon>Rhabditida</taxon>
        <taxon>Rhabditina</taxon>
        <taxon>Rhabditomorpha</taxon>
        <taxon>Rhabditoidea</taxon>
        <taxon>Rhabditidae</taxon>
        <taxon>Peloderinae</taxon>
        <taxon>Caenorhabditis</taxon>
    </lineage>
</organism>
<dbReference type="CTD" id="9798464"/>
<comment type="caution">
    <text evidence="5">The sequence shown here is derived from an EMBL/GenBank/DDBJ whole genome shotgun (WGS) entry which is preliminary data.</text>
</comment>
<name>A0A6A5GU36_CAERE</name>
<dbReference type="KEGG" id="crq:GCK72_015450"/>
<dbReference type="PANTHER" id="PTHR10751">
    <property type="entry name" value="GUANYLATE BINDING PROTEIN"/>
    <property type="match status" value="1"/>
</dbReference>
<evidence type="ECO:0000256" key="1">
    <source>
        <dbReference type="ARBA" id="ARBA00022741"/>
    </source>
</evidence>
<dbReference type="Proteomes" id="UP000483820">
    <property type="component" value="Chromosome IV"/>
</dbReference>
<reference evidence="5 6" key="1">
    <citation type="submission" date="2019-12" db="EMBL/GenBank/DDBJ databases">
        <title>Chromosome-level assembly of the Caenorhabditis remanei genome.</title>
        <authorList>
            <person name="Teterina A.A."/>
            <person name="Willis J.H."/>
            <person name="Phillips P.C."/>
        </authorList>
    </citation>
    <scope>NUCLEOTIDE SEQUENCE [LARGE SCALE GENOMIC DNA]</scope>
    <source>
        <strain evidence="5 6">PX506</strain>
        <tissue evidence="5">Whole organism</tissue>
    </source>
</reference>
<sequence>MELDHHQVDPLHPSDDVLIQNSGQVEEIHSLPATPQAVRIVEVVEEVDHSFELNTELLEQILLNPKVADKKVAVIGVAGAYRKGKSFLLNFFLRYLTWRSKADKVMGEIDLENSQWMSPNSPLSGFSWRGGSERDTNGILIWSEPFLMKDKNGEEIAVLLMDTQGAFDSQSTVKDCATIFALSTMISSVQSIDPCARLIKDNVFGDSMNSDECHCTPDSTRAVNHHWALETCWDLQKKMISVELSPNFGAI</sequence>
<dbReference type="EMBL" id="WUAV01000004">
    <property type="protein sequence ID" value="KAF1758990.1"/>
    <property type="molecule type" value="Genomic_DNA"/>
</dbReference>
<dbReference type="Pfam" id="PF02263">
    <property type="entry name" value="GBP"/>
    <property type="match status" value="1"/>
</dbReference>
<evidence type="ECO:0000256" key="2">
    <source>
        <dbReference type="ARBA" id="ARBA00023134"/>
    </source>
</evidence>
<dbReference type="PROSITE" id="PS51715">
    <property type="entry name" value="G_GB1_RHD3"/>
    <property type="match status" value="1"/>
</dbReference>
<dbReference type="GO" id="GO:0005525">
    <property type="term" value="F:GTP binding"/>
    <property type="evidence" value="ECO:0007669"/>
    <property type="project" value="UniProtKB-KW"/>
</dbReference>
<keyword evidence="2" id="KW-0342">GTP-binding</keyword>
<dbReference type="InterPro" id="IPR015894">
    <property type="entry name" value="Guanylate-bd_N"/>
</dbReference>